<accession>A0A0F4JN86</accession>
<dbReference type="EMBL" id="JZWV01000291">
    <property type="protein sequence ID" value="KJY34401.1"/>
    <property type="molecule type" value="Genomic_DNA"/>
</dbReference>
<evidence type="ECO:0000313" key="3">
    <source>
        <dbReference type="Proteomes" id="UP000033551"/>
    </source>
</evidence>
<feature type="region of interest" description="Disordered" evidence="1">
    <location>
        <begin position="66"/>
        <end position="86"/>
    </location>
</feature>
<gene>
    <name evidence="2" type="ORF">VR44_11935</name>
</gene>
<dbReference type="PATRIC" id="fig|68223.7.peg.6468"/>
<evidence type="ECO:0000256" key="1">
    <source>
        <dbReference type="SAM" id="MobiDB-lite"/>
    </source>
</evidence>
<sequence length="86" mass="9979">MDLLRATAQEMSELCGISRAEAVARVNWHWEGLDLSGEDEIILHEDEYYWALRIYFADVLDWRPTADRSDWTPRPGPPAGSRCWTL</sequence>
<reference evidence="2 3" key="1">
    <citation type="submission" date="2015-02" db="EMBL/GenBank/DDBJ databases">
        <authorList>
            <person name="Ju K.-S."/>
            <person name="Doroghazi J.R."/>
            <person name="Metcalf W."/>
        </authorList>
    </citation>
    <scope>NUCLEOTIDE SEQUENCE [LARGE SCALE GENOMIC DNA]</scope>
    <source>
        <strain evidence="2 3">NRRL ISP-5550</strain>
    </source>
</reference>
<proteinExistence type="predicted"/>
<organism evidence="2 3">
    <name type="scientific">Streptomyces katrae</name>
    <dbReference type="NCBI Taxonomy" id="68223"/>
    <lineage>
        <taxon>Bacteria</taxon>
        <taxon>Bacillati</taxon>
        <taxon>Actinomycetota</taxon>
        <taxon>Actinomycetes</taxon>
        <taxon>Kitasatosporales</taxon>
        <taxon>Streptomycetaceae</taxon>
        <taxon>Streptomyces</taxon>
    </lineage>
</organism>
<dbReference type="Proteomes" id="UP000033551">
    <property type="component" value="Unassembled WGS sequence"/>
</dbReference>
<keyword evidence="3" id="KW-1185">Reference proteome</keyword>
<dbReference type="AlphaFoldDB" id="A0A0F4JN86"/>
<evidence type="ECO:0000313" key="2">
    <source>
        <dbReference type="EMBL" id="KJY34401.1"/>
    </source>
</evidence>
<name>A0A0F4JN86_9ACTN</name>
<protein>
    <submittedName>
        <fullName evidence="2">Uncharacterized protein</fullName>
    </submittedName>
</protein>
<comment type="caution">
    <text evidence="2">The sequence shown here is derived from an EMBL/GenBank/DDBJ whole genome shotgun (WGS) entry which is preliminary data.</text>
</comment>